<comment type="similarity">
    <text evidence="1 5">Belongs to the DegT/DnrJ/EryC1 family.</text>
</comment>
<dbReference type="GO" id="GO:0030170">
    <property type="term" value="F:pyridoxal phosphate binding"/>
    <property type="evidence" value="ECO:0007669"/>
    <property type="project" value="TreeGrafter"/>
</dbReference>
<keyword evidence="6" id="KW-0946">Virion</keyword>
<dbReference type="PIRSF" id="PIRSF000390">
    <property type="entry name" value="PLP_StrS"/>
    <property type="match status" value="1"/>
</dbReference>
<dbReference type="Pfam" id="PF01041">
    <property type="entry name" value="DegT_DnrJ_EryC1"/>
    <property type="match status" value="1"/>
</dbReference>
<dbReference type="Gene3D" id="3.90.1150.10">
    <property type="entry name" value="Aspartate Aminotransferase, domain 1"/>
    <property type="match status" value="1"/>
</dbReference>
<evidence type="ECO:0000256" key="2">
    <source>
        <dbReference type="NCBIfam" id="TIGR03588"/>
    </source>
</evidence>
<evidence type="ECO:0000256" key="4">
    <source>
        <dbReference type="PIRSR" id="PIRSR000390-2"/>
    </source>
</evidence>
<evidence type="ECO:0000256" key="1">
    <source>
        <dbReference type="ARBA" id="ARBA00037999"/>
    </source>
</evidence>
<feature type="modified residue" description="N6-(pyridoxal phosphate)lysine" evidence="4">
    <location>
        <position position="187"/>
    </location>
</feature>
<dbReference type="AlphaFoldDB" id="A0A0N1ED12"/>
<dbReference type="PANTHER" id="PTHR30244">
    <property type="entry name" value="TRANSAMINASE"/>
    <property type="match status" value="1"/>
</dbReference>
<dbReference type="CDD" id="cd00616">
    <property type="entry name" value="AHBA_syn"/>
    <property type="match status" value="1"/>
</dbReference>
<accession>A0A0N1ED12</accession>
<dbReference type="Proteomes" id="UP000037997">
    <property type="component" value="Unassembled WGS sequence"/>
</dbReference>
<dbReference type="RefSeq" id="WP_054198095.1">
    <property type="nucleotide sequence ID" value="NZ_JNOC01000035.1"/>
</dbReference>
<dbReference type="NCBIfam" id="TIGR03588">
    <property type="entry name" value="PseC"/>
    <property type="match status" value="1"/>
</dbReference>
<dbReference type="GO" id="GO:0000271">
    <property type="term" value="P:polysaccharide biosynthetic process"/>
    <property type="evidence" value="ECO:0007669"/>
    <property type="project" value="TreeGrafter"/>
</dbReference>
<keyword evidence="6" id="KW-0167">Capsid protein</keyword>
<dbReference type="SUPFAM" id="SSF53383">
    <property type="entry name" value="PLP-dependent transferases"/>
    <property type="match status" value="1"/>
</dbReference>
<dbReference type="GO" id="GO:0008483">
    <property type="term" value="F:transaminase activity"/>
    <property type="evidence" value="ECO:0007669"/>
    <property type="project" value="TreeGrafter"/>
</dbReference>
<dbReference type="InterPro" id="IPR015421">
    <property type="entry name" value="PyrdxlP-dep_Trfase_major"/>
</dbReference>
<evidence type="ECO:0000313" key="7">
    <source>
        <dbReference type="Proteomes" id="UP000037997"/>
    </source>
</evidence>
<protein>
    <recommendedName>
        <fullName evidence="2">UDP-4-amino-4,6-dideoxy-N-acetyl-beta-L-altrosamine transaminase</fullName>
        <ecNumber evidence="2">2.6.1.92</ecNumber>
    </recommendedName>
</protein>
<proteinExistence type="inferred from homology"/>
<dbReference type="PATRIC" id="fig|35818.11.peg.1441"/>
<feature type="active site" description="Proton acceptor" evidence="3">
    <location>
        <position position="187"/>
    </location>
</feature>
<dbReference type="InterPro" id="IPR015424">
    <property type="entry name" value="PyrdxlP-dep_Trfase"/>
</dbReference>
<dbReference type="PANTHER" id="PTHR30244:SF34">
    <property type="entry name" value="DTDP-4-AMINO-4,6-DIDEOXYGALACTOSE TRANSAMINASE"/>
    <property type="match status" value="1"/>
</dbReference>
<evidence type="ECO:0000313" key="6">
    <source>
        <dbReference type="EMBL" id="KPH55624.1"/>
    </source>
</evidence>
<dbReference type="STRING" id="35818.HPU229336_02470"/>
<dbReference type="InterPro" id="IPR000653">
    <property type="entry name" value="DegT/StrS_aminotransferase"/>
</dbReference>
<reference evidence="6 7" key="1">
    <citation type="submission" date="2014-06" db="EMBL/GenBank/DDBJ databases">
        <title>Helicobacter pullorum isolates in fresh chicken meat - phenotypic and genotypic features.</title>
        <authorList>
            <person name="Borges V."/>
            <person name="Santos A."/>
            <person name="Correia C.B."/>
            <person name="Saraiva M."/>
            <person name="Menard A."/>
            <person name="Vieira L."/>
            <person name="Sampaio D.A."/>
            <person name="Gomes J.P."/>
            <person name="Oleastro M."/>
        </authorList>
    </citation>
    <scope>NUCLEOTIDE SEQUENCE [LARGE SCALE GENOMIC DNA]</scope>
    <source>
        <strain evidence="6 7">229334/12</strain>
    </source>
</reference>
<dbReference type="EC" id="2.6.1.92" evidence="2"/>
<keyword evidence="4 5" id="KW-0663">Pyridoxal phosphate</keyword>
<evidence type="ECO:0000256" key="3">
    <source>
        <dbReference type="PIRSR" id="PIRSR000390-1"/>
    </source>
</evidence>
<organism evidence="6 7">
    <name type="scientific">Helicobacter pullorum</name>
    <dbReference type="NCBI Taxonomy" id="35818"/>
    <lineage>
        <taxon>Bacteria</taxon>
        <taxon>Pseudomonadati</taxon>
        <taxon>Campylobacterota</taxon>
        <taxon>Epsilonproteobacteria</taxon>
        <taxon>Campylobacterales</taxon>
        <taxon>Helicobacteraceae</taxon>
        <taxon>Helicobacter</taxon>
    </lineage>
</organism>
<sequence>MIPYGKQEILKEDIDSVAEVLQSPLITQGPKAIELEEKIATKVDAKYAVSFNSATSALHCAVLALGLREGEWLWTTPISFVASSNCGLYCGAKVDFVDIDKKTYNLSVELLEEKLKRTKKHKLPKVLVAVHFGGQSCDMEKIWELSKKYGFKVIEDASHALGGKYRTYPIGNCKFSDITIFSFHPVKIITTAEGGVATTNNPKYAKKMQMLKSHGITKEAIDFENKKKPSPWYYEQQILGYNYRLSELHAALGISQLKRLDSYIQRRNELAKIYSKNLKDLEITLPFVETYNYSAFHLYVILLNKKSGIKQRELYQKLIEAGIAPQVHYIPIHLQPFYARFGFKKGDFKNAEKYYKNTLTLPLYPTLSQEEQNKVIEVLRSNLACK</sequence>
<dbReference type="Gene3D" id="3.40.640.10">
    <property type="entry name" value="Type I PLP-dependent aspartate aminotransferase-like (Major domain)"/>
    <property type="match status" value="1"/>
</dbReference>
<dbReference type="EMBL" id="JNOC01000035">
    <property type="protein sequence ID" value="KPH55624.1"/>
    <property type="molecule type" value="Genomic_DNA"/>
</dbReference>
<gene>
    <name evidence="6" type="ORF">HPU229334_07280</name>
</gene>
<name>A0A0N1ED12_9HELI</name>
<dbReference type="InterPro" id="IPR015422">
    <property type="entry name" value="PyrdxlP-dep_Trfase_small"/>
</dbReference>
<comment type="caution">
    <text evidence="6">The sequence shown here is derived from an EMBL/GenBank/DDBJ whole genome shotgun (WGS) entry which is preliminary data.</text>
</comment>
<dbReference type="InterPro" id="IPR020026">
    <property type="entry name" value="PseC"/>
</dbReference>
<evidence type="ECO:0000256" key="5">
    <source>
        <dbReference type="RuleBase" id="RU004508"/>
    </source>
</evidence>